<organism evidence="3 4">
    <name type="scientific">Actinoplanes subglobosus</name>
    <dbReference type="NCBI Taxonomy" id="1547892"/>
    <lineage>
        <taxon>Bacteria</taxon>
        <taxon>Bacillati</taxon>
        <taxon>Actinomycetota</taxon>
        <taxon>Actinomycetes</taxon>
        <taxon>Micromonosporales</taxon>
        <taxon>Micromonosporaceae</taxon>
        <taxon>Actinoplanes</taxon>
    </lineage>
</organism>
<sequence length="984" mass="104451">MSATAARIKAATIGALAFTTTLAGLPAAAHAAPRPSSPPPAPQVQASVADPDKALGAGWRKSSDITVTGTGDTDGYHLHIAREKDAFAWSTLATLKSSEMNGAPWGGAVCVTGSGRYAVAVFAPKIAANKPSAMQAGALAAVVDTTTGKAVHVATGVQYSYYNPACGPGDRALLVRGIGGDLDKQRTDLLTVDAAAGRVTSTRRIDAQLSNPVPAPDGDYGIVGGNLVKVAANGRLTTVAKPNGRTFDIRATAGSGIDLISLNGETAVAQRFHGGKLTTTATGPRTNLQLFGLRGGSNALVGQVTLKGGKTPAGLTTLRSDKPVTTISTEGHLLVEEAYSQQTADSLAKPLTAADPTRVGQSAVTVRPAGSEQRSTGVITTTAAPVLDAQATAVSAAPTVAAAPSYITNPKCAVPRNDPTVQPLQPSPDMVEWAVDLAVHEELFVNRPANYLKTGLPAYQPQSMFPMHSLVGGGRVPANLLLAIIAQETNLSQASWHVVPGDTGNPLLPLYYGSHSVDTIYYPDADCGYGVGQVTTGMSVGDTVYTANQRKAIAVDYAANVAASLNILIDKWNQMKNEPSAARSQINDGDAKHIENWFLAVWAYNSGFYTYADRAKNNGRYGVGWLNNPANSIYKPNRLGFLRDSLADAETPNLWSYPERIMGWVETPQLKGSGTAYSEPTFGDNGPTFWRVSWHKPEISWNDGVSLPGLYTFCSPAVNSCSQAQNGCPAVSSACWWNGLATIGNCENLECTTEKRVYSAGDSEPGVKRIYDRNCSELDDYGVNDYDSSRPTAIVYTLNDTGQYNLGCTNVKPQNGRFNLLMGDPSGATDDSYYAAIDLHQVGAGFQGHVWSTYGYSGDRLKKHKIVGQWTPDLGLGPQKRGRYSVLVHIPSHGGTGNAEYHLQPSTRDNDEYVDFKCTINQDEVGEGNYSYDHWMILGNFDLGRGARLWMSNAGVSSSDSVGWDAVAFVPTTVDNGDFCGKYH</sequence>
<accession>A0ABV8IYK0</accession>
<reference evidence="4" key="1">
    <citation type="journal article" date="2019" name="Int. J. Syst. Evol. Microbiol.">
        <title>The Global Catalogue of Microorganisms (GCM) 10K type strain sequencing project: providing services to taxonomists for standard genome sequencing and annotation.</title>
        <authorList>
            <consortium name="The Broad Institute Genomics Platform"/>
            <consortium name="The Broad Institute Genome Sequencing Center for Infectious Disease"/>
            <person name="Wu L."/>
            <person name="Ma J."/>
        </authorList>
    </citation>
    <scope>NUCLEOTIDE SEQUENCE [LARGE SCALE GENOMIC DNA]</scope>
    <source>
        <strain evidence="4">TBRC 5832</strain>
    </source>
</reference>
<feature type="signal peptide" evidence="2">
    <location>
        <begin position="1"/>
        <end position="31"/>
    </location>
</feature>
<protein>
    <recommendedName>
        <fullName evidence="5">Lysozyme</fullName>
    </recommendedName>
</protein>
<evidence type="ECO:0000256" key="1">
    <source>
        <dbReference type="SAM" id="MobiDB-lite"/>
    </source>
</evidence>
<feature type="region of interest" description="Disordered" evidence="1">
    <location>
        <begin position="29"/>
        <end position="48"/>
    </location>
</feature>
<dbReference type="EMBL" id="JBHSBL010000017">
    <property type="protein sequence ID" value="MFC4067423.1"/>
    <property type="molecule type" value="Genomic_DNA"/>
</dbReference>
<dbReference type="RefSeq" id="WP_378068336.1">
    <property type="nucleotide sequence ID" value="NZ_JBHSBL010000017.1"/>
</dbReference>
<evidence type="ECO:0000313" key="4">
    <source>
        <dbReference type="Proteomes" id="UP001595867"/>
    </source>
</evidence>
<name>A0ABV8IYK0_9ACTN</name>
<evidence type="ECO:0008006" key="5">
    <source>
        <dbReference type="Google" id="ProtNLM"/>
    </source>
</evidence>
<evidence type="ECO:0000313" key="3">
    <source>
        <dbReference type="EMBL" id="MFC4067423.1"/>
    </source>
</evidence>
<gene>
    <name evidence="3" type="ORF">ACFO0C_21020</name>
</gene>
<comment type="caution">
    <text evidence="3">The sequence shown here is derived from an EMBL/GenBank/DDBJ whole genome shotgun (WGS) entry which is preliminary data.</text>
</comment>
<keyword evidence="2" id="KW-0732">Signal</keyword>
<feature type="chain" id="PRO_5047420920" description="Lysozyme" evidence="2">
    <location>
        <begin position="32"/>
        <end position="984"/>
    </location>
</feature>
<evidence type="ECO:0000256" key="2">
    <source>
        <dbReference type="SAM" id="SignalP"/>
    </source>
</evidence>
<proteinExistence type="predicted"/>
<dbReference type="Proteomes" id="UP001595867">
    <property type="component" value="Unassembled WGS sequence"/>
</dbReference>
<keyword evidence="4" id="KW-1185">Reference proteome</keyword>